<dbReference type="Pfam" id="PF01121">
    <property type="entry name" value="CoaE"/>
    <property type="match status" value="1"/>
</dbReference>
<name>A0A937LYV4_9GAMM</name>
<comment type="subcellular location">
    <subcellularLocation>
        <location evidence="5">Cytoplasm</location>
    </subcellularLocation>
</comment>
<reference evidence="7" key="1">
    <citation type="submission" date="2020-10" db="EMBL/GenBank/DDBJ databases">
        <title>Microbiome of the Black Sea water column analyzed by genome centric metagenomics.</title>
        <authorList>
            <person name="Cabello-Yeves P.J."/>
            <person name="Callieri C."/>
            <person name="Picazo A."/>
            <person name="Mehrshad M."/>
            <person name="Haro-Moreno J.M."/>
            <person name="Roda-Garcia J."/>
            <person name="Dzembekova N."/>
            <person name="Slabakova V."/>
            <person name="Slabakova N."/>
            <person name="Moncheva S."/>
            <person name="Rodriguez-Valera F."/>
        </authorList>
    </citation>
    <scope>NUCLEOTIDE SEQUENCE</scope>
    <source>
        <strain evidence="7">BS30m-G43</strain>
    </source>
</reference>
<evidence type="ECO:0000313" key="7">
    <source>
        <dbReference type="EMBL" id="MBL6902850.1"/>
    </source>
</evidence>
<evidence type="ECO:0000256" key="2">
    <source>
        <dbReference type="ARBA" id="ARBA00022741"/>
    </source>
</evidence>
<dbReference type="InterPro" id="IPR001977">
    <property type="entry name" value="Depp_CoAkinase"/>
</dbReference>
<evidence type="ECO:0000256" key="5">
    <source>
        <dbReference type="HAMAP-Rule" id="MF_00376"/>
    </source>
</evidence>
<dbReference type="SUPFAM" id="SSF52540">
    <property type="entry name" value="P-loop containing nucleoside triphosphate hydrolases"/>
    <property type="match status" value="1"/>
</dbReference>
<keyword evidence="5 7" id="KW-0418">Kinase</keyword>
<dbReference type="GO" id="GO:0004140">
    <property type="term" value="F:dephospho-CoA kinase activity"/>
    <property type="evidence" value="ECO:0007669"/>
    <property type="project" value="UniProtKB-UniRule"/>
</dbReference>
<evidence type="ECO:0000256" key="4">
    <source>
        <dbReference type="ARBA" id="ARBA00022993"/>
    </source>
</evidence>
<dbReference type="NCBIfam" id="TIGR00152">
    <property type="entry name" value="dephospho-CoA kinase"/>
    <property type="match status" value="1"/>
</dbReference>
<dbReference type="PANTHER" id="PTHR10695:SF46">
    <property type="entry name" value="BIFUNCTIONAL COENZYME A SYNTHASE-RELATED"/>
    <property type="match status" value="1"/>
</dbReference>
<dbReference type="GO" id="GO:0005524">
    <property type="term" value="F:ATP binding"/>
    <property type="evidence" value="ECO:0007669"/>
    <property type="project" value="UniProtKB-UniRule"/>
</dbReference>
<dbReference type="HAMAP" id="MF_00376">
    <property type="entry name" value="Dephospho_CoA_kinase"/>
    <property type="match status" value="1"/>
</dbReference>
<comment type="pathway">
    <text evidence="5">Cofactor biosynthesis; coenzyme A biosynthesis; CoA from (R)-pantothenate: step 5/5.</text>
</comment>
<dbReference type="Proteomes" id="UP000705230">
    <property type="component" value="Unassembled WGS sequence"/>
</dbReference>
<dbReference type="Gene3D" id="3.40.50.300">
    <property type="entry name" value="P-loop containing nucleotide triphosphate hydrolases"/>
    <property type="match status" value="1"/>
</dbReference>
<comment type="catalytic activity">
    <reaction evidence="5">
        <text>3'-dephospho-CoA + ATP = ADP + CoA + H(+)</text>
        <dbReference type="Rhea" id="RHEA:18245"/>
        <dbReference type="ChEBI" id="CHEBI:15378"/>
        <dbReference type="ChEBI" id="CHEBI:30616"/>
        <dbReference type="ChEBI" id="CHEBI:57287"/>
        <dbReference type="ChEBI" id="CHEBI:57328"/>
        <dbReference type="ChEBI" id="CHEBI:456216"/>
        <dbReference type="EC" id="2.7.1.24"/>
    </reaction>
</comment>
<dbReference type="PANTHER" id="PTHR10695">
    <property type="entry name" value="DEPHOSPHO-COA KINASE-RELATED"/>
    <property type="match status" value="1"/>
</dbReference>
<keyword evidence="3 5" id="KW-0067">ATP-binding</keyword>
<comment type="similarity">
    <text evidence="1 5">Belongs to the CoaE family.</text>
</comment>
<comment type="function">
    <text evidence="5">Catalyzes the phosphorylation of the 3'-hydroxyl group of dephosphocoenzyme A to form coenzyme A.</text>
</comment>
<evidence type="ECO:0000256" key="1">
    <source>
        <dbReference type="ARBA" id="ARBA00009018"/>
    </source>
</evidence>
<comment type="caution">
    <text evidence="7">The sequence shown here is derived from an EMBL/GenBank/DDBJ whole genome shotgun (WGS) entry which is preliminary data.</text>
</comment>
<organism evidence="7 8">
    <name type="scientific">SAR86 cluster bacterium</name>
    <dbReference type="NCBI Taxonomy" id="2030880"/>
    <lineage>
        <taxon>Bacteria</taxon>
        <taxon>Pseudomonadati</taxon>
        <taxon>Pseudomonadota</taxon>
        <taxon>Gammaproteobacteria</taxon>
        <taxon>SAR86 cluster</taxon>
    </lineage>
</organism>
<proteinExistence type="inferred from homology"/>
<accession>A0A937LYV4</accession>
<evidence type="ECO:0000256" key="6">
    <source>
        <dbReference type="NCBIfam" id="TIGR00152"/>
    </source>
</evidence>
<protein>
    <recommendedName>
        <fullName evidence="5 6">Dephospho-CoA kinase</fullName>
        <ecNumber evidence="5 6">2.7.1.24</ecNumber>
    </recommendedName>
    <alternativeName>
        <fullName evidence="5">Dephosphocoenzyme A kinase</fullName>
    </alternativeName>
</protein>
<keyword evidence="5 7" id="KW-0808">Transferase</keyword>
<feature type="binding site" evidence="5">
    <location>
        <begin position="10"/>
        <end position="15"/>
    </location>
    <ligand>
        <name>ATP</name>
        <dbReference type="ChEBI" id="CHEBI:30616"/>
    </ligand>
</feature>
<dbReference type="GO" id="GO:0005737">
    <property type="term" value="C:cytoplasm"/>
    <property type="evidence" value="ECO:0007669"/>
    <property type="project" value="UniProtKB-SubCell"/>
</dbReference>
<keyword evidence="5" id="KW-0963">Cytoplasm</keyword>
<dbReference type="PROSITE" id="PS51219">
    <property type="entry name" value="DPCK"/>
    <property type="match status" value="1"/>
</dbReference>
<sequence>MIIGLTGGIGSGKSAAGNEFSKLGITVIDADLAAKEAASKNSTAYKNIVDHFGNDILDDFENIDRKKLRDIIFSKPSQKEILESFLHPVIKENITNQILSSKSDYTIIMVPLIFETNSMNQYQRILVVDCDKELQISRATKRDNSNKEDIQKILNSQASREERLSIADEVILNNSSIEFLKEEVLKVHKIYMDLVNE</sequence>
<dbReference type="GO" id="GO:0015937">
    <property type="term" value="P:coenzyme A biosynthetic process"/>
    <property type="evidence" value="ECO:0007669"/>
    <property type="project" value="UniProtKB-UniRule"/>
</dbReference>
<dbReference type="EC" id="2.7.1.24" evidence="5 6"/>
<keyword evidence="2 5" id="KW-0547">Nucleotide-binding</keyword>
<keyword evidence="4 5" id="KW-0173">Coenzyme A biosynthesis</keyword>
<dbReference type="InterPro" id="IPR027417">
    <property type="entry name" value="P-loop_NTPase"/>
</dbReference>
<dbReference type="EMBL" id="JADHSG010000002">
    <property type="protein sequence ID" value="MBL6902850.1"/>
    <property type="molecule type" value="Genomic_DNA"/>
</dbReference>
<dbReference type="CDD" id="cd02022">
    <property type="entry name" value="DPCK"/>
    <property type="match status" value="1"/>
</dbReference>
<evidence type="ECO:0000256" key="3">
    <source>
        <dbReference type="ARBA" id="ARBA00022840"/>
    </source>
</evidence>
<evidence type="ECO:0000313" key="8">
    <source>
        <dbReference type="Proteomes" id="UP000705230"/>
    </source>
</evidence>
<dbReference type="AlphaFoldDB" id="A0A937LYV4"/>
<gene>
    <name evidence="5" type="primary">coaE</name>
    <name evidence="7" type="ORF">ISR29_01445</name>
</gene>